<dbReference type="PANTHER" id="PTHR22847:SF637">
    <property type="entry name" value="WD REPEAT DOMAIN 5B"/>
    <property type="match status" value="1"/>
</dbReference>
<sequence length="77" mass="8345">TVRVWDVEGGVQIGSPLEGHTSGVLSVAFSPDGKRIVSGCWDNTVRVWENEQLALIVSPPSSMLHPFTPADGMYLHL</sequence>
<dbReference type="PROSITE" id="PS50082">
    <property type="entry name" value="WD_REPEATS_2"/>
    <property type="match status" value="1"/>
</dbReference>
<dbReference type="InterPro" id="IPR001680">
    <property type="entry name" value="WD40_rpt"/>
</dbReference>
<dbReference type="SUPFAM" id="SSF50978">
    <property type="entry name" value="WD40 repeat-like"/>
    <property type="match status" value="1"/>
</dbReference>
<dbReference type="Pfam" id="PF00400">
    <property type="entry name" value="WD40"/>
    <property type="match status" value="1"/>
</dbReference>
<dbReference type="AlphaFoldDB" id="A0A0C3NNA8"/>
<dbReference type="Proteomes" id="UP000054217">
    <property type="component" value="Unassembled WGS sequence"/>
</dbReference>
<name>A0A0C3NNA8_PISTI</name>
<dbReference type="InterPro" id="IPR015943">
    <property type="entry name" value="WD40/YVTN_repeat-like_dom_sf"/>
</dbReference>
<gene>
    <name evidence="4" type="ORF">M404DRAFT_162311</name>
</gene>
<evidence type="ECO:0000256" key="1">
    <source>
        <dbReference type="ARBA" id="ARBA00022574"/>
    </source>
</evidence>
<dbReference type="GO" id="GO:1990234">
    <property type="term" value="C:transferase complex"/>
    <property type="evidence" value="ECO:0007669"/>
    <property type="project" value="UniProtKB-ARBA"/>
</dbReference>
<dbReference type="InterPro" id="IPR036322">
    <property type="entry name" value="WD40_repeat_dom_sf"/>
</dbReference>
<proteinExistence type="predicted"/>
<accession>A0A0C3NNA8</accession>
<organism evidence="4 5">
    <name type="scientific">Pisolithus tinctorius Marx 270</name>
    <dbReference type="NCBI Taxonomy" id="870435"/>
    <lineage>
        <taxon>Eukaryota</taxon>
        <taxon>Fungi</taxon>
        <taxon>Dikarya</taxon>
        <taxon>Basidiomycota</taxon>
        <taxon>Agaricomycotina</taxon>
        <taxon>Agaricomycetes</taxon>
        <taxon>Agaricomycetidae</taxon>
        <taxon>Boletales</taxon>
        <taxon>Sclerodermatineae</taxon>
        <taxon>Pisolithaceae</taxon>
        <taxon>Pisolithus</taxon>
    </lineage>
</organism>
<evidence type="ECO:0000313" key="5">
    <source>
        <dbReference type="Proteomes" id="UP000054217"/>
    </source>
</evidence>
<evidence type="ECO:0000256" key="3">
    <source>
        <dbReference type="PROSITE-ProRule" id="PRU00221"/>
    </source>
</evidence>
<reference evidence="4 5" key="1">
    <citation type="submission" date="2014-04" db="EMBL/GenBank/DDBJ databases">
        <authorList>
            <consortium name="DOE Joint Genome Institute"/>
            <person name="Kuo A."/>
            <person name="Kohler A."/>
            <person name="Costa M.D."/>
            <person name="Nagy L.G."/>
            <person name="Floudas D."/>
            <person name="Copeland A."/>
            <person name="Barry K.W."/>
            <person name="Cichocki N."/>
            <person name="Veneault-Fourrey C."/>
            <person name="LaButti K."/>
            <person name="Lindquist E.A."/>
            <person name="Lipzen A."/>
            <person name="Lundell T."/>
            <person name="Morin E."/>
            <person name="Murat C."/>
            <person name="Sun H."/>
            <person name="Tunlid A."/>
            <person name="Henrissat B."/>
            <person name="Grigoriev I.V."/>
            <person name="Hibbett D.S."/>
            <person name="Martin F."/>
            <person name="Nordberg H.P."/>
            <person name="Cantor M.N."/>
            <person name="Hua S.X."/>
        </authorList>
    </citation>
    <scope>NUCLEOTIDE SEQUENCE [LARGE SCALE GENOMIC DNA]</scope>
    <source>
        <strain evidence="4 5">Marx 270</strain>
    </source>
</reference>
<dbReference type="STRING" id="870435.A0A0C3NNA8"/>
<dbReference type="EMBL" id="KN832040">
    <property type="protein sequence ID" value="KIN96793.1"/>
    <property type="molecule type" value="Genomic_DNA"/>
</dbReference>
<dbReference type="SMART" id="SM00320">
    <property type="entry name" value="WD40"/>
    <property type="match status" value="1"/>
</dbReference>
<dbReference type="HOGENOM" id="CLU_000288_57_30_1"/>
<keyword evidence="2" id="KW-0677">Repeat</keyword>
<keyword evidence="5" id="KW-1185">Reference proteome</keyword>
<evidence type="ECO:0000256" key="2">
    <source>
        <dbReference type="ARBA" id="ARBA00022737"/>
    </source>
</evidence>
<protein>
    <submittedName>
        <fullName evidence="4">Uncharacterized protein</fullName>
    </submittedName>
</protein>
<evidence type="ECO:0000313" key="4">
    <source>
        <dbReference type="EMBL" id="KIN96793.1"/>
    </source>
</evidence>
<dbReference type="PANTHER" id="PTHR22847">
    <property type="entry name" value="WD40 REPEAT PROTEIN"/>
    <property type="match status" value="1"/>
</dbReference>
<feature type="repeat" description="WD" evidence="3">
    <location>
        <begin position="17"/>
        <end position="49"/>
    </location>
</feature>
<feature type="non-terminal residue" evidence="4">
    <location>
        <position position="1"/>
    </location>
</feature>
<dbReference type="InParanoid" id="A0A0C3NNA8"/>
<reference evidence="5" key="2">
    <citation type="submission" date="2015-01" db="EMBL/GenBank/DDBJ databases">
        <title>Evolutionary Origins and Diversification of the Mycorrhizal Mutualists.</title>
        <authorList>
            <consortium name="DOE Joint Genome Institute"/>
            <consortium name="Mycorrhizal Genomics Consortium"/>
            <person name="Kohler A."/>
            <person name="Kuo A."/>
            <person name="Nagy L.G."/>
            <person name="Floudas D."/>
            <person name="Copeland A."/>
            <person name="Barry K.W."/>
            <person name="Cichocki N."/>
            <person name="Veneault-Fourrey C."/>
            <person name="LaButti K."/>
            <person name="Lindquist E.A."/>
            <person name="Lipzen A."/>
            <person name="Lundell T."/>
            <person name="Morin E."/>
            <person name="Murat C."/>
            <person name="Riley R."/>
            <person name="Ohm R."/>
            <person name="Sun H."/>
            <person name="Tunlid A."/>
            <person name="Henrissat B."/>
            <person name="Grigoriev I.V."/>
            <person name="Hibbett D.S."/>
            <person name="Martin F."/>
        </authorList>
    </citation>
    <scope>NUCLEOTIDE SEQUENCE [LARGE SCALE GENOMIC DNA]</scope>
    <source>
        <strain evidence="5">Marx 270</strain>
    </source>
</reference>
<dbReference type="Gene3D" id="2.130.10.10">
    <property type="entry name" value="YVTN repeat-like/Quinoprotein amine dehydrogenase"/>
    <property type="match status" value="1"/>
</dbReference>
<keyword evidence="1 3" id="KW-0853">WD repeat</keyword>
<dbReference type="PROSITE" id="PS50294">
    <property type="entry name" value="WD_REPEATS_REGION"/>
    <property type="match status" value="1"/>
</dbReference>
<dbReference type="OrthoDB" id="3267146at2759"/>